<dbReference type="GO" id="GO:0005886">
    <property type="term" value="C:plasma membrane"/>
    <property type="evidence" value="ECO:0007669"/>
    <property type="project" value="UniProtKB-SubCell"/>
</dbReference>
<dbReference type="EMBL" id="QSBM01000011">
    <property type="protein sequence ID" value="RGX28245.1"/>
    <property type="molecule type" value="Genomic_DNA"/>
</dbReference>
<keyword evidence="6 7" id="KW-0472">Membrane</keyword>
<evidence type="ECO:0000256" key="7">
    <source>
        <dbReference type="SAM" id="Phobius"/>
    </source>
</evidence>
<dbReference type="InterPro" id="IPR050882">
    <property type="entry name" value="Prepilin_peptidase/N-MTase"/>
</dbReference>
<organism evidence="10 11">
    <name type="scientific">Enterocloster asparagiformis</name>
    <dbReference type="NCBI Taxonomy" id="333367"/>
    <lineage>
        <taxon>Bacteria</taxon>
        <taxon>Bacillati</taxon>
        <taxon>Bacillota</taxon>
        <taxon>Clostridia</taxon>
        <taxon>Lachnospirales</taxon>
        <taxon>Lachnospiraceae</taxon>
        <taxon>Enterocloster</taxon>
    </lineage>
</organism>
<dbReference type="InterPro" id="IPR000045">
    <property type="entry name" value="Prepilin_IV_endopep_pep"/>
</dbReference>
<dbReference type="InterPro" id="IPR010627">
    <property type="entry name" value="Prepilin_pept_A24_N"/>
</dbReference>
<keyword evidence="4 7" id="KW-0812">Transmembrane</keyword>
<dbReference type="Pfam" id="PF01478">
    <property type="entry name" value="Peptidase_A24"/>
    <property type="match status" value="1"/>
</dbReference>
<dbReference type="PANTHER" id="PTHR30487:SF0">
    <property type="entry name" value="PREPILIN LEADER PEPTIDASE_N-METHYLTRANSFERASE-RELATED"/>
    <property type="match status" value="1"/>
</dbReference>
<feature type="domain" description="Prepilin peptidase A24 N-terminal" evidence="9">
    <location>
        <begin position="29"/>
        <end position="111"/>
    </location>
</feature>
<keyword evidence="3" id="KW-1003">Cell membrane</keyword>
<evidence type="ECO:0000256" key="1">
    <source>
        <dbReference type="ARBA" id="ARBA00004651"/>
    </source>
</evidence>
<feature type="transmembrane region" description="Helical" evidence="7">
    <location>
        <begin position="218"/>
        <end position="238"/>
    </location>
</feature>
<comment type="similarity">
    <text evidence="2">Belongs to the peptidase A24 family.</text>
</comment>
<evidence type="ECO:0000259" key="9">
    <source>
        <dbReference type="Pfam" id="PF06750"/>
    </source>
</evidence>
<evidence type="ECO:0000259" key="8">
    <source>
        <dbReference type="Pfam" id="PF01478"/>
    </source>
</evidence>
<feature type="domain" description="Prepilin type IV endopeptidase peptidase" evidence="8">
    <location>
        <begin position="121"/>
        <end position="233"/>
    </location>
</feature>
<evidence type="ECO:0000313" key="11">
    <source>
        <dbReference type="Proteomes" id="UP000283880"/>
    </source>
</evidence>
<accession>A0A413FDP4</accession>
<dbReference type="PANTHER" id="PTHR30487">
    <property type="entry name" value="TYPE 4 PREPILIN-LIKE PROTEINS LEADER PEPTIDE-PROCESSING ENZYME"/>
    <property type="match status" value="1"/>
</dbReference>
<feature type="transmembrane region" description="Helical" evidence="7">
    <location>
        <begin position="20"/>
        <end position="44"/>
    </location>
</feature>
<keyword evidence="5 7" id="KW-1133">Transmembrane helix</keyword>
<evidence type="ECO:0000313" key="10">
    <source>
        <dbReference type="EMBL" id="RGX28245.1"/>
    </source>
</evidence>
<comment type="subcellular location">
    <subcellularLocation>
        <location evidence="1">Cell membrane</location>
        <topology evidence="1">Multi-pass membrane protein</topology>
    </subcellularLocation>
</comment>
<evidence type="ECO:0000256" key="3">
    <source>
        <dbReference type="ARBA" id="ARBA00022475"/>
    </source>
</evidence>
<evidence type="ECO:0000256" key="6">
    <source>
        <dbReference type="ARBA" id="ARBA00023136"/>
    </source>
</evidence>
<dbReference type="OrthoDB" id="9789291at2"/>
<dbReference type="Gene3D" id="1.20.120.1220">
    <property type="match status" value="1"/>
</dbReference>
<gene>
    <name evidence="10" type="ORF">DWV29_15070</name>
</gene>
<dbReference type="Proteomes" id="UP000283880">
    <property type="component" value="Unassembled WGS sequence"/>
</dbReference>
<feature type="transmembrane region" description="Helical" evidence="7">
    <location>
        <begin position="99"/>
        <end position="132"/>
    </location>
</feature>
<dbReference type="GO" id="GO:0006465">
    <property type="term" value="P:signal peptide processing"/>
    <property type="evidence" value="ECO:0007669"/>
    <property type="project" value="TreeGrafter"/>
</dbReference>
<evidence type="ECO:0000256" key="5">
    <source>
        <dbReference type="ARBA" id="ARBA00022989"/>
    </source>
</evidence>
<dbReference type="Pfam" id="PF06750">
    <property type="entry name" value="A24_N_bact"/>
    <property type="match status" value="1"/>
</dbReference>
<dbReference type="AlphaFoldDB" id="A0A413FDP4"/>
<name>A0A413FDP4_9FIRM</name>
<reference evidence="10 11" key="1">
    <citation type="submission" date="2018-08" db="EMBL/GenBank/DDBJ databases">
        <title>A genome reference for cultivated species of the human gut microbiota.</title>
        <authorList>
            <person name="Zou Y."/>
            <person name="Xue W."/>
            <person name="Luo G."/>
        </authorList>
    </citation>
    <scope>NUCLEOTIDE SEQUENCE [LARGE SCALE GENOMIC DNA]</scope>
    <source>
        <strain evidence="10 11">AF04-15</strain>
    </source>
</reference>
<protein>
    <submittedName>
        <fullName evidence="10">Prepilin peptidase</fullName>
    </submittedName>
</protein>
<feature type="transmembrane region" description="Helical" evidence="7">
    <location>
        <begin position="250"/>
        <end position="273"/>
    </location>
</feature>
<evidence type="ECO:0000256" key="2">
    <source>
        <dbReference type="ARBA" id="ARBA00005801"/>
    </source>
</evidence>
<sequence>MLYCNRQSDREGSFMEVYNLFYGAVYLFTGLWTGSFLNVCVWRFPRRLSPIKGRSSCPRCGHALSPGDLVPVFSWLFLRGRCRYCHRPISRRYPLTEALTGLVFLLCFYVFGAGFQSVPACLFASALIAAAWIDWDFTYIPDGISLFILLAGLISFIPLPACGLLTRFSWGSLGDHVVAAVLIGSALFIVSRLTGGGIGGGDIKLLAAAGFYLGLPRGLLAMLGGYILAAVWVAPALLRGKIHRRSSIPMAPFFAVSLILSLLWGEQLLIWYLNLVFCRGV</sequence>
<evidence type="ECO:0000256" key="4">
    <source>
        <dbReference type="ARBA" id="ARBA00022692"/>
    </source>
</evidence>
<proteinExistence type="inferred from homology"/>
<feature type="transmembrane region" description="Helical" evidence="7">
    <location>
        <begin position="144"/>
        <end position="165"/>
    </location>
</feature>
<dbReference type="GO" id="GO:0004190">
    <property type="term" value="F:aspartic-type endopeptidase activity"/>
    <property type="evidence" value="ECO:0007669"/>
    <property type="project" value="InterPro"/>
</dbReference>
<feature type="transmembrane region" description="Helical" evidence="7">
    <location>
        <begin position="177"/>
        <end position="198"/>
    </location>
</feature>
<comment type="caution">
    <text evidence="10">The sequence shown here is derived from an EMBL/GenBank/DDBJ whole genome shotgun (WGS) entry which is preliminary data.</text>
</comment>